<gene>
    <name evidence="1" type="ORF">A3D65_02380</name>
</gene>
<proteinExistence type="predicted"/>
<reference evidence="1 2" key="1">
    <citation type="journal article" date="2016" name="Nat. Commun.">
        <title>Thousands of microbial genomes shed light on interconnected biogeochemical processes in an aquifer system.</title>
        <authorList>
            <person name="Anantharaman K."/>
            <person name="Brown C.T."/>
            <person name="Hug L.A."/>
            <person name="Sharon I."/>
            <person name="Castelle C.J."/>
            <person name="Probst A.J."/>
            <person name="Thomas B.C."/>
            <person name="Singh A."/>
            <person name="Wilkins M.J."/>
            <person name="Karaoz U."/>
            <person name="Brodie E.L."/>
            <person name="Williams K.H."/>
            <person name="Hubbard S.S."/>
            <person name="Banfield J.F."/>
        </authorList>
    </citation>
    <scope>NUCLEOTIDE SEQUENCE [LARGE SCALE GENOMIC DNA]</scope>
</reference>
<protein>
    <submittedName>
        <fullName evidence="1">Uncharacterized protein</fullName>
    </submittedName>
</protein>
<evidence type="ECO:0000313" key="2">
    <source>
        <dbReference type="Proteomes" id="UP000177996"/>
    </source>
</evidence>
<organism evidence="1 2">
    <name type="scientific">Candidatus Lloydbacteria bacterium RIFCSPHIGHO2_02_FULL_50_13</name>
    <dbReference type="NCBI Taxonomy" id="1798661"/>
    <lineage>
        <taxon>Bacteria</taxon>
        <taxon>Candidatus Lloydiibacteriota</taxon>
    </lineage>
</organism>
<dbReference type="Proteomes" id="UP000177996">
    <property type="component" value="Unassembled WGS sequence"/>
</dbReference>
<sequence length="118" mass="13806">MIKKLKAMFKAVRSFLWVLQAFLRGKVLRQKAYRPQGNIFRLPVSTSARRIMMLVKWWGFRPATTKELMELIGHNDPYSPNIPYLNWDDATKGWANVQLNGCWNQPTDRFIGVRGVRP</sequence>
<dbReference type="AlphaFoldDB" id="A0A1G2D0D5"/>
<dbReference type="EMBL" id="MHLL01000074">
    <property type="protein sequence ID" value="OGZ06977.1"/>
    <property type="molecule type" value="Genomic_DNA"/>
</dbReference>
<comment type="caution">
    <text evidence="1">The sequence shown here is derived from an EMBL/GenBank/DDBJ whole genome shotgun (WGS) entry which is preliminary data.</text>
</comment>
<accession>A0A1G2D0D5</accession>
<evidence type="ECO:0000313" key="1">
    <source>
        <dbReference type="EMBL" id="OGZ06977.1"/>
    </source>
</evidence>
<name>A0A1G2D0D5_9BACT</name>
<dbReference type="STRING" id="1798661.A3D65_02380"/>